<keyword evidence="3" id="KW-1185">Reference proteome</keyword>
<reference evidence="2 3" key="1">
    <citation type="submission" date="2018-06" db="EMBL/GenBank/DDBJ databases">
        <title>Complete Genomes of Monosporascus.</title>
        <authorList>
            <person name="Robinson A.J."/>
            <person name="Natvig D.O."/>
        </authorList>
    </citation>
    <scope>NUCLEOTIDE SEQUENCE [LARGE SCALE GENOMIC DNA]</scope>
    <source>
        <strain evidence="2 3">CBS 609.92</strain>
    </source>
</reference>
<evidence type="ECO:0000313" key="2">
    <source>
        <dbReference type="EMBL" id="RYO82299.1"/>
    </source>
</evidence>
<evidence type="ECO:0000256" key="1">
    <source>
        <dbReference type="SAM" id="MobiDB-lite"/>
    </source>
</evidence>
<dbReference type="Proteomes" id="UP000294003">
    <property type="component" value="Unassembled WGS sequence"/>
</dbReference>
<proteinExistence type="predicted"/>
<evidence type="ECO:0008006" key="4">
    <source>
        <dbReference type="Google" id="ProtNLM"/>
    </source>
</evidence>
<dbReference type="InterPro" id="IPR029066">
    <property type="entry name" value="PLP-binding_barrel"/>
</dbReference>
<gene>
    <name evidence="2" type="ORF">DL762_006710</name>
</gene>
<dbReference type="Gene3D" id="3.20.20.10">
    <property type="entry name" value="Alanine racemase"/>
    <property type="match status" value="1"/>
</dbReference>
<dbReference type="InterPro" id="IPR051466">
    <property type="entry name" value="D-amino_acid_metab_enzyme"/>
</dbReference>
<accession>A0ABY0H1B5</accession>
<sequence>MAGSQLSKEALRGRFVGKSLHEVGTPAVVLDRAKLEANCNLMLEAVQRLGLGWRCHIKTHKVRSRQPLRVTFGPDVRLTCGPDDRAHEAASGRQERDAGEPDGFHGPGGREHHTAAERVPGGRS</sequence>
<dbReference type="EMBL" id="QJNS01000221">
    <property type="protein sequence ID" value="RYO82299.1"/>
    <property type="molecule type" value="Genomic_DNA"/>
</dbReference>
<feature type="compositionally biased region" description="Basic and acidic residues" evidence="1">
    <location>
        <begin position="82"/>
        <end position="116"/>
    </location>
</feature>
<organism evidence="2 3">
    <name type="scientific">Monosporascus cannonballus</name>
    <dbReference type="NCBI Taxonomy" id="155416"/>
    <lineage>
        <taxon>Eukaryota</taxon>
        <taxon>Fungi</taxon>
        <taxon>Dikarya</taxon>
        <taxon>Ascomycota</taxon>
        <taxon>Pezizomycotina</taxon>
        <taxon>Sordariomycetes</taxon>
        <taxon>Xylariomycetidae</taxon>
        <taxon>Xylariales</taxon>
        <taxon>Xylariales incertae sedis</taxon>
        <taxon>Monosporascus</taxon>
    </lineage>
</organism>
<feature type="region of interest" description="Disordered" evidence="1">
    <location>
        <begin position="79"/>
        <end position="124"/>
    </location>
</feature>
<dbReference type="PANTHER" id="PTHR28004">
    <property type="entry name" value="ZGC:162816-RELATED"/>
    <property type="match status" value="1"/>
</dbReference>
<protein>
    <recommendedName>
        <fullName evidence="4">Alanine racemase N-terminal domain-containing protein</fullName>
    </recommendedName>
</protein>
<name>A0ABY0H1B5_9PEZI</name>
<evidence type="ECO:0000313" key="3">
    <source>
        <dbReference type="Proteomes" id="UP000294003"/>
    </source>
</evidence>
<comment type="caution">
    <text evidence="2">The sequence shown here is derived from an EMBL/GenBank/DDBJ whole genome shotgun (WGS) entry which is preliminary data.</text>
</comment>
<dbReference type="PANTHER" id="PTHR28004:SF2">
    <property type="entry name" value="D-SERINE DEHYDRATASE"/>
    <property type="match status" value="1"/>
</dbReference>